<accession>A0A069SHT6</accession>
<dbReference type="Pfam" id="PF12741">
    <property type="entry name" value="SusD-like"/>
    <property type="match status" value="1"/>
</dbReference>
<comment type="caution">
    <text evidence="1">The sequence shown here is derived from an EMBL/GenBank/DDBJ whole genome shotgun (WGS) entry which is preliminary data.</text>
</comment>
<organism evidence="1 2">
    <name type="scientific">Phocaeicola vulgatus str. 3975 RP4</name>
    <dbReference type="NCBI Taxonomy" id="1339352"/>
    <lineage>
        <taxon>Bacteria</taxon>
        <taxon>Pseudomonadati</taxon>
        <taxon>Bacteroidota</taxon>
        <taxon>Bacteroidia</taxon>
        <taxon>Bacteroidales</taxon>
        <taxon>Bacteroidaceae</taxon>
        <taxon>Phocaeicola</taxon>
    </lineage>
</organism>
<dbReference type="PATRIC" id="fig|1339352.3.peg.2513"/>
<dbReference type="AlphaFoldDB" id="A0A069SHT6"/>
<reference evidence="1 2" key="1">
    <citation type="submission" date="2014-04" db="EMBL/GenBank/DDBJ databases">
        <authorList>
            <person name="Sears C."/>
            <person name="Carroll K."/>
            <person name="Sack B.R."/>
            <person name="Qadri F."/>
            <person name="Myers L.L."/>
            <person name="Chung G.-T."/>
            <person name="Escheverria P."/>
            <person name="Fraser C.M."/>
            <person name="Sadzewicz L."/>
            <person name="Shefchek K.A."/>
            <person name="Tallon L."/>
            <person name="Das S.P."/>
            <person name="Daugherty S."/>
            <person name="Mongodin E.F."/>
        </authorList>
    </citation>
    <scope>NUCLEOTIDE SEQUENCE [LARGE SCALE GENOMIC DNA]</scope>
    <source>
        <strain evidence="1 2">3975 RP4</strain>
    </source>
</reference>
<dbReference type="Proteomes" id="UP000027661">
    <property type="component" value="Unassembled WGS sequence"/>
</dbReference>
<name>A0A069SHT6_PHOVU</name>
<dbReference type="GeneID" id="5302021"/>
<evidence type="ECO:0000313" key="1">
    <source>
        <dbReference type="EMBL" id="KDS53305.1"/>
    </source>
</evidence>
<dbReference type="InterPro" id="IPR011990">
    <property type="entry name" value="TPR-like_helical_dom_sf"/>
</dbReference>
<gene>
    <name evidence="1" type="ORF">M099_2615</name>
</gene>
<proteinExistence type="predicted"/>
<evidence type="ECO:0000313" key="2">
    <source>
        <dbReference type="Proteomes" id="UP000027661"/>
    </source>
</evidence>
<dbReference type="Gene3D" id="1.25.40.390">
    <property type="match status" value="1"/>
</dbReference>
<sequence length="567" mass="63026">MLETMKRNKILTYAFLMAIPMTTGNIFSSCTDDFEKLNTSNIQVDPADLPFAAQCTEPMTYCYPPQQNMFQFWTNLTIDLYGGYFMTPNGNFTNGDMGENRGHSGGMYENYYLHIFNNTRRIIAQCDASGERGLSGVMRIVQAYGTLMTTDAYGPIPYSSILSGENEVYFEFDSQKDLYKAMLEDLSTAITDISAMGADEIAKLKSFDCWCNGDKDLWVKIANTMKLRMALRLSKRETEAGNAGMNLKAIATEAAQNTLATVNKDILIDKSLENEMWLMFNWGDCGFNANLVTIMSGTKDPRQPLYMTLNTGDIKNEAGTTTVAANSQYLGIRFASGLPAKPNSWGNFSGWIQGNNGSSYSMPLPIMKAAEAYFLLAEAKLRWDIGSESVKNLYENGIRVSMTNELAYRGAYAGIKEYPEGAVDAYINGTSTQIDYTDPIKAELSTPAVNKLSVKWDESASNEEKLERIITQKWLALFPLSTEGWAEQRRTGYPRFFPAFVNESNGAVNTEEGVRRVIYSSQAYDANAKGVEGGIKLLDEENSSKFGISGDKGGTHLWWDNADKGNF</sequence>
<dbReference type="InterPro" id="IPR024302">
    <property type="entry name" value="SusD-like"/>
</dbReference>
<protein>
    <submittedName>
        <fullName evidence="1">Susd and RagB outer membrane lipofamily protein</fullName>
    </submittedName>
</protein>
<dbReference type="RefSeq" id="WP_005844268.1">
    <property type="nucleotide sequence ID" value="NZ_JNHM01000031.1"/>
</dbReference>
<dbReference type="PROSITE" id="PS51257">
    <property type="entry name" value="PROKAR_LIPOPROTEIN"/>
    <property type="match status" value="1"/>
</dbReference>
<dbReference type="EMBL" id="JNHM01000031">
    <property type="protein sequence ID" value="KDS53305.1"/>
    <property type="molecule type" value="Genomic_DNA"/>
</dbReference>
<dbReference type="SUPFAM" id="SSF48452">
    <property type="entry name" value="TPR-like"/>
    <property type="match status" value="1"/>
</dbReference>